<keyword evidence="1" id="KW-0175">Coiled coil</keyword>
<reference evidence="2 3" key="1">
    <citation type="journal article" date="2006" name="Nature">
        <title>Global trends of whole-genome duplications revealed by the ciliate Paramecium tetraurelia.</title>
        <authorList>
            <consortium name="Genoscope"/>
            <person name="Aury J.-M."/>
            <person name="Jaillon O."/>
            <person name="Duret L."/>
            <person name="Noel B."/>
            <person name="Jubin C."/>
            <person name="Porcel B.M."/>
            <person name="Segurens B."/>
            <person name="Daubin V."/>
            <person name="Anthouard V."/>
            <person name="Aiach N."/>
            <person name="Arnaiz O."/>
            <person name="Billaut A."/>
            <person name="Beisson J."/>
            <person name="Blanc I."/>
            <person name="Bouhouche K."/>
            <person name="Camara F."/>
            <person name="Duharcourt S."/>
            <person name="Guigo R."/>
            <person name="Gogendeau D."/>
            <person name="Katinka M."/>
            <person name="Keller A.-M."/>
            <person name="Kissmehl R."/>
            <person name="Klotz C."/>
            <person name="Koll F."/>
            <person name="Le Moue A."/>
            <person name="Lepere C."/>
            <person name="Malinsky S."/>
            <person name="Nowacki M."/>
            <person name="Nowak J.K."/>
            <person name="Plattner H."/>
            <person name="Poulain J."/>
            <person name="Ruiz F."/>
            <person name="Serrano V."/>
            <person name="Zagulski M."/>
            <person name="Dessen P."/>
            <person name="Betermier M."/>
            <person name="Weissenbach J."/>
            <person name="Scarpelli C."/>
            <person name="Schachter V."/>
            <person name="Sperling L."/>
            <person name="Meyer E."/>
            <person name="Cohen J."/>
            <person name="Wincker P."/>
        </authorList>
    </citation>
    <scope>NUCLEOTIDE SEQUENCE [LARGE SCALE GENOMIC DNA]</scope>
    <source>
        <strain evidence="2 3">Stock d4-2</strain>
    </source>
</reference>
<keyword evidence="3" id="KW-1185">Reference proteome</keyword>
<evidence type="ECO:0000313" key="2">
    <source>
        <dbReference type="EMBL" id="CAK94414.1"/>
    </source>
</evidence>
<dbReference type="Proteomes" id="UP000000600">
    <property type="component" value="Unassembled WGS sequence"/>
</dbReference>
<dbReference type="HOGENOM" id="CLU_2269065_0_0_1"/>
<dbReference type="KEGG" id="ptm:GSPATT00026738001"/>
<feature type="coiled-coil region" evidence="1">
    <location>
        <begin position="31"/>
        <end position="65"/>
    </location>
</feature>
<dbReference type="EMBL" id="CT868677">
    <property type="protein sequence ID" value="CAK94414.1"/>
    <property type="molecule type" value="Genomic_DNA"/>
</dbReference>
<sequence length="103" mass="12252">MNYKNLLPQLEDKIHQLTPFEEKYAIVQPKYEQELNRSDELQKKIRNQEQQLQELEKVKKIVQDQTVMLTVLFGECEGLRQQCTDKDGEIQDLRFNVAQLSDQ</sequence>
<gene>
    <name evidence="2" type="ORF">GSPATT00026738001</name>
</gene>
<dbReference type="AlphaFoldDB" id="A0EGH3"/>
<protein>
    <submittedName>
        <fullName evidence="2">Uncharacterized protein</fullName>
    </submittedName>
</protein>
<proteinExistence type="predicted"/>
<name>A0EGH3_PARTE</name>
<evidence type="ECO:0000313" key="3">
    <source>
        <dbReference type="Proteomes" id="UP000000600"/>
    </source>
</evidence>
<dbReference type="RefSeq" id="XP_001461787.1">
    <property type="nucleotide sequence ID" value="XM_001461750.2"/>
</dbReference>
<accession>A0EGH3</accession>
<evidence type="ECO:0000256" key="1">
    <source>
        <dbReference type="SAM" id="Coils"/>
    </source>
</evidence>
<dbReference type="InParanoid" id="A0EGH3"/>
<dbReference type="GeneID" id="5047572"/>
<organism evidence="2 3">
    <name type="scientific">Paramecium tetraurelia</name>
    <dbReference type="NCBI Taxonomy" id="5888"/>
    <lineage>
        <taxon>Eukaryota</taxon>
        <taxon>Sar</taxon>
        <taxon>Alveolata</taxon>
        <taxon>Ciliophora</taxon>
        <taxon>Intramacronucleata</taxon>
        <taxon>Oligohymenophorea</taxon>
        <taxon>Peniculida</taxon>
        <taxon>Parameciidae</taxon>
        <taxon>Paramecium</taxon>
    </lineage>
</organism>